<dbReference type="Proteomes" id="UP000011866">
    <property type="component" value="Chromosome"/>
</dbReference>
<gene>
    <name evidence="1" type="ORF">TOL_2062</name>
</gene>
<sequence>MLPSVAGPRCTRPFMVGVRCKGSSELFEWFRKRKQPYNENQILNDGLDYAMEFGSNWLQPIQSRLVKLYPKLSDIELDDYNSKCQAAMKTGHDQVYALAEESGKDASFDAFVASYSKSFPWVNDKNLKHIFSQGMYYAWKDMGW</sequence>
<organism evidence="1 2">
    <name type="scientific">Thalassolituus oleivorans MIL-1</name>
    <dbReference type="NCBI Taxonomy" id="1298593"/>
    <lineage>
        <taxon>Bacteria</taxon>
        <taxon>Pseudomonadati</taxon>
        <taxon>Pseudomonadota</taxon>
        <taxon>Gammaproteobacteria</taxon>
        <taxon>Oceanospirillales</taxon>
        <taxon>Oceanospirillaceae</taxon>
        <taxon>Thalassolituus</taxon>
    </lineage>
</organism>
<keyword evidence="2" id="KW-1185">Reference proteome</keyword>
<dbReference type="HOGENOM" id="CLU_1795551_0_0_6"/>
<dbReference type="KEGG" id="tol:TOL_2062"/>
<dbReference type="EMBL" id="HF680312">
    <property type="protein sequence ID" value="CCU72471.1"/>
    <property type="molecule type" value="Genomic_DNA"/>
</dbReference>
<dbReference type="AlphaFoldDB" id="M5DSS9"/>
<reference evidence="1 2" key="1">
    <citation type="journal article" date="2013" name="Genome Announc.">
        <title>Genome Sequence of Thalassolituus oleivorans MIL-1 (DSM 14913T).</title>
        <authorList>
            <person name="Golyshin P.N."/>
            <person name="Werner J."/>
            <person name="Chernikova T.N."/>
            <person name="Tran H."/>
            <person name="Ferrer M."/>
            <person name="Yakimov M.M."/>
            <person name="Teeling H."/>
            <person name="Golyshina O.V."/>
        </authorList>
    </citation>
    <scope>NUCLEOTIDE SEQUENCE [LARGE SCALE GENOMIC DNA]</scope>
    <source>
        <strain evidence="1 2">MIL-1</strain>
    </source>
</reference>
<dbReference type="eggNOG" id="ENOG5033EX5">
    <property type="taxonomic scope" value="Bacteria"/>
</dbReference>
<name>M5DSS9_9GAMM</name>
<proteinExistence type="predicted"/>
<evidence type="ECO:0000313" key="2">
    <source>
        <dbReference type="Proteomes" id="UP000011866"/>
    </source>
</evidence>
<protein>
    <submittedName>
        <fullName evidence="1">Uncharacterized protein</fullName>
    </submittedName>
</protein>
<evidence type="ECO:0000313" key="1">
    <source>
        <dbReference type="EMBL" id="CCU72471.1"/>
    </source>
</evidence>
<accession>M5DSS9</accession>